<accession>A0A1S9D759</accession>
<evidence type="ECO:0000256" key="1">
    <source>
        <dbReference type="SAM" id="MobiDB-lite"/>
    </source>
</evidence>
<dbReference type="Proteomes" id="UP000190312">
    <property type="component" value="Unassembled WGS sequence"/>
</dbReference>
<reference evidence="2 3" key="1">
    <citation type="submission" date="2016-10" db="EMBL/GenBank/DDBJ databases">
        <title>Genome sequencing of Aspergillus oryzae BCC7051.</title>
        <authorList>
            <person name="Thammarongtham C."/>
            <person name="Vorapreeda T."/>
            <person name="Nookaew I."/>
            <person name="Srisuk T."/>
            <person name="Land M."/>
            <person name="Jeennor S."/>
            <person name="Laoteng K."/>
        </authorList>
    </citation>
    <scope>NUCLEOTIDE SEQUENCE [LARGE SCALE GENOMIC DNA]</scope>
    <source>
        <strain evidence="2 3">BCC7051</strain>
    </source>
</reference>
<evidence type="ECO:0000313" key="3">
    <source>
        <dbReference type="Proteomes" id="UP000190312"/>
    </source>
</evidence>
<feature type="region of interest" description="Disordered" evidence="1">
    <location>
        <begin position="1"/>
        <end position="145"/>
    </location>
</feature>
<name>A0A1S9D759_ASPOZ</name>
<evidence type="ECO:0000313" key="2">
    <source>
        <dbReference type="EMBL" id="OOO04634.1"/>
    </source>
</evidence>
<feature type="compositionally biased region" description="Low complexity" evidence="1">
    <location>
        <begin position="109"/>
        <end position="128"/>
    </location>
</feature>
<dbReference type="VEuPathDB" id="FungiDB:AO090001000589"/>
<dbReference type="OrthoDB" id="4508217at2759"/>
<protein>
    <submittedName>
        <fullName evidence="2">Uncharacterized protein</fullName>
    </submittedName>
</protein>
<organism evidence="2 3">
    <name type="scientific">Aspergillus oryzae</name>
    <name type="common">Yellow koji mold</name>
    <dbReference type="NCBI Taxonomy" id="5062"/>
    <lineage>
        <taxon>Eukaryota</taxon>
        <taxon>Fungi</taxon>
        <taxon>Dikarya</taxon>
        <taxon>Ascomycota</taxon>
        <taxon>Pezizomycotina</taxon>
        <taxon>Eurotiomycetes</taxon>
        <taxon>Eurotiomycetidae</taxon>
        <taxon>Eurotiales</taxon>
        <taxon>Aspergillaceae</taxon>
        <taxon>Aspergillus</taxon>
        <taxon>Aspergillus subgen. Circumdati</taxon>
    </lineage>
</organism>
<sequence>MGGVHRKAPNTFKKIKESLKSIFKRKKGDKNNAQAAEQKPEDAAAAGAGAATTEATATHEAPAAETQAPTATGPAQSTPAISPGTSIPEQGQHNDHEAPAPTPLPQIPPIETTESAAPAETPAAQPTAGLVGGTAPVEPTKPEAK</sequence>
<proteinExistence type="predicted"/>
<dbReference type="EMBL" id="MKZY01000010">
    <property type="protein sequence ID" value="OOO04634.1"/>
    <property type="molecule type" value="Genomic_DNA"/>
</dbReference>
<dbReference type="AlphaFoldDB" id="A0A1S9D759"/>
<comment type="caution">
    <text evidence="2">The sequence shown here is derived from an EMBL/GenBank/DDBJ whole genome shotgun (WGS) entry which is preliminary data.</text>
</comment>
<gene>
    <name evidence="2" type="ORF">OAory_01109710</name>
</gene>
<feature type="compositionally biased region" description="Low complexity" evidence="1">
    <location>
        <begin position="33"/>
        <end position="80"/>
    </location>
</feature>